<evidence type="ECO:0000313" key="1">
    <source>
        <dbReference type="EMBL" id="KAK6524076.1"/>
    </source>
</evidence>
<gene>
    <name evidence="1" type="ORF">TWF694_005739</name>
</gene>
<dbReference type="AlphaFoldDB" id="A0AAV9WST6"/>
<evidence type="ECO:0000313" key="2">
    <source>
        <dbReference type="Proteomes" id="UP001365542"/>
    </source>
</evidence>
<comment type="caution">
    <text evidence="1">The sequence shown here is derived from an EMBL/GenBank/DDBJ whole genome shotgun (WGS) entry which is preliminary data.</text>
</comment>
<proteinExistence type="predicted"/>
<reference evidence="1 2" key="1">
    <citation type="submission" date="2019-10" db="EMBL/GenBank/DDBJ databases">
        <authorList>
            <person name="Palmer J.M."/>
        </authorList>
    </citation>
    <scope>NUCLEOTIDE SEQUENCE [LARGE SCALE GENOMIC DNA]</scope>
    <source>
        <strain evidence="1 2">TWF694</strain>
    </source>
</reference>
<sequence>MCFDLHHFEACKHTDAKPSRCGCRLQRLHYNYADRFADRYSSYYADPPPNCYNLLYNICELTKCDACYRYDAGQVDYATHRAMLCGARSRVRRLTENYQSLGIYPS</sequence>
<dbReference type="Proteomes" id="UP001365542">
    <property type="component" value="Unassembled WGS sequence"/>
</dbReference>
<organism evidence="1 2">
    <name type="scientific">Orbilia ellipsospora</name>
    <dbReference type="NCBI Taxonomy" id="2528407"/>
    <lineage>
        <taxon>Eukaryota</taxon>
        <taxon>Fungi</taxon>
        <taxon>Dikarya</taxon>
        <taxon>Ascomycota</taxon>
        <taxon>Pezizomycotina</taxon>
        <taxon>Orbiliomycetes</taxon>
        <taxon>Orbiliales</taxon>
        <taxon>Orbiliaceae</taxon>
        <taxon>Orbilia</taxon>
    </lineage>
</organism>
<keyword evidence="2" id="KW-1185">Reference proteome</keyword>
<name>A0AAV9WST6_9PEZI</name>
<protein>
    <submittedName>
        <fullName evidence="1">Uncharacterized protein</fullName>
    </submittedName>
</protein>
<accession>A0AAV9WST6</accession>
<dbReference type="EMBL" id="JAVHJO010000018">
    <property type="protein sequence ID" value="KAK6524076.1"/>
    <property type="molecule type" value="Genomic_DNA"/>
</dbReference>